<dbReference type="PANTHER" id="PTHR24356:SF418">
    <property type="entry name" value="SERINE_THREONINE-PROTEIN KINASE WARTS"/>
    <property type="match status" value="1"/>
</dbReference>
<dbReference type="AlphaFoldDB" id="U6LNJ7"/>
<feature type="domain" description="Protein kinase" evidence="11">
    <location>
        <begin position="376"/>
        <end position="1003"/>
    </location>
</feature>
<feature type="compositionally biased region" description="Basic and acidic residues" evidence="10">
    <location>
        <begin position="51"/>
        <end position="60"/>
    </location>
</feature>
<feature type="compositionally biased region" description="Low complexity" evidence="10">
    <location>
        <begin position="204"/>
        <end position="227"/>
    </location>
</feature>
<dbReference type="SUPFAM" id="SSF56112">
    <property type="entry name" value="Protein kinase-like (PK-like)"/>
    <property type="match status" value="2"/>
</dbReference>
<feature type="compositionally biased region" description="Low complexity" evidence="10">
    <location>
        <begin position="187"/>
        <end position="196"/>
    </location>
</feature>
<evidence type="ECO:0000256" key="5">
    <source>
        <dbReference type="ARBA" id="ARBA00022777"/>
    </source>
</evidence>
<dbReference type="Proteomes" id="UP000030750">
    <property type="component" value="Unassembled WGS sequence"/>
</dbReference>
<feature type="compositionally biased region" description="Low complexity" evidence="10">
    <location>
        <begin position="1029"/>
        <end position="1047"/>
    </location>
</feature>
<keyword evidence="6 9" id="KW-0067">ATP-binding</keyword>
<evidence type="ECO:0000256" key="7">
    <source>
        <dbReference type="ARBA" id="ARBA00047899"/>
    </source>
</evidence>
<dbReference type="InterPro" id="IPR008271">
    <property type="entry name" value="Ser/Thr_kinase_AS"/>
</dbReference>
<feature type="region of interest" description="Disordered" evidence="10">
    <location>
        <begin position="672"/>
        <end position="775"/>
    </location>
</feature>
<keyword evidence="4 9" id="KW-0547">Nucleotide-binding</keyword>
<evidence type="ECO:0000256" key="6">
    <source>
        <dbReference type="ARBA" id="ARBA00022840"/>
    </source>
</evidence>
<proteinExistence type="predicted"/>
<comment type="catalytic activity">
    <reaction evidence="7">
        <text>L-threonyl-[protein] + ATP = O-phospho-L-threonyl-[protein] + ADP + H(+)</text>
        <dbReference type="Rhea" id="RHEA:46608"/>
        <dbReference type="Rhea" id="RHEA-COMP:11060"/>
        <dbReference type="Rhea" id="RHEA-COMP:11605"/>
        <dbReference type="ChEBI" id="CHEBI:15378"/>
        <dbReference type="ChEBI" id="CHEBI:30013"/>
        <dbReference type="ChEBI" id="CHEBI:30616"/>
        <dbReference type="ChEBI" id="CHEBI:61977"/>
        <dbReference type="ChEBI" id="CHEBI:456216"/>
        <dbReference type="EC" id="2.7.11.1"/>
    </reaction>
</comment>
<feature type="region of interest" description="Disordered" evidence="10">
    <location>
        <begin position="51"/>
        <end position="73"/>
    </location>
</feature>
<evidence type="ECO:0000313" key="12">
    <source>
        <dbReference type="EMBL" id="CDJ51726.1"/>
    </source>
</evidence>
<evidence type="ECO:0000256" key="9">
    <source>
        <dbReference type="PROSITE-ProRule" id="PRU10141"/>
    </source>
</evidence>
<feature type="compositionally biased region" description="Low complexity" evidence="10">
    <location>
        <begin position="245"/>
        <end position="273"/>
    </location>
</feature>
<keyword evidence="2" id="KW-0723">Serine/threonine-protein kinase</keyword>
<feature type="region of interest" description="Disordered" evidence="10">
    <location>
        <begin position="316"/>
        <end position="341"/>
    </location>
</feature>
<dbReference type="GO" id="GO:0004674">
    <property type="term" value="F:protein serine/threonine kinase activity"/>
    <property type="evidence" value="ECO:0007669"/>
    <property type="project" value="UniProtKB-KW"/>
</dbReference>
<feature type="region of interest" description="Disordered" evidence="10">
    <location>
        <begin position="544"/>
        <end position="588"/>
    </location>
</feature>
<evidence type="ECO:0000313" key="13">
    <source>
        <dbReference type="Proteomes" id="UP000030750"/>
    </source>
</evidence>
<reference evidence="12" key="2">
    <citation type="submission" date="2013-10" db="EMBL/GenBank/DDBJ databases">
        <authorList>
            <person name="Aslett M."/>
        </authorList>
    </citation>
    <scope>NUCLEOTIDE SEQUENCE [LARGE SCALE GENOMIC DNA]</scope>
    <source>
        <strain evidence="12">Houghton</strain>
    </source>
</reference>
<accession>U6LNJ7</accession>
<evidence type="ECO:0000256" key="10">
    <source>
        <dbReference type="SAM" id="MobiDB-lite"/>
    </source>
</evidence>
<evidence type="ECO:0000256" key="1">
    <source>
        <dbReference type="ARBA" id="ARBA00012513"/>
    </source>
</evidence>
<keyword evidence="5" id="KW-0418">Kinase</keyword>
<keyword evidence="13" id="KW-1185">Reference proteome</keyword>
<dbReference type="InterPro" id="IPR050236">
    <property type="entry name" value="Ser_Thr_kinase_AGC"/>
</dbReference>
<dbReference type="GO" id="GO:0035556">
    <property type="term" value="P:intracellular signal transduction"/>
    <property type="evidence" value="ECO:0007669"/>
    <property type="project" value="TreeGrafter"/>
</dbReference>
<feature type="compositionally biased region" description="Low complexity" evidence="10">
    <location>
        <begin position="880"/>
        <end position="908"/>
    </location>
</feature>
<reference evidence="12" key="1">
    <citation type="submission" date="2013-10" db="EMBL/GenBank/DDBJ databases">
        <title>Genomic analysis of the causative agents of coccidiosis in chickens.</title>
        <authorList>
            <person name="Reid A.J."/>
            <person name="Blake D."/>
            <person name="Billington K."/>
            <person name="Browne H."/>
            <person name="Dunn M."/>
            <person name="Hung S."/>
            <person name="Kawahara F."/>
            <person name="Miranda-Saavedra D."/>
            <person name="Mourier T."/>
            <person name="Nagra H."/>
            <person name="Otto T.D."/>
            <person name="Rawlings N."/>
            <person name="Sanchez A."/>
            <person name="Sanders M."/>
            <person name="Subramaniam C."/>
            <person name="Tay Y."/>
            <person name="Dear P."/>
            <person name="Doerig C."/>
            <person name="Gruber A."/>
            <person name="Parkinson J."/>
            <person name="Shirley M."/>
            <person name="Wan K.L."/>
            <person name="Berriman M."/>
            <person name="Tomley F."/>
            <person name="Pain A."/>
        </authorList>
    </citation>
    <scope>NUCLEOTIDE SEQUENCE [LARGE SCALE GENOMIC DNA]</scope>
    <source>
        <strain evidence="12">Houghton</strain>
    </source>
</reference>
<evidence type="ECO:0000256" key="4">
    <source>
        <dbReference type="ARBA" id="ARBA00022741"/>
    </source>
</evidence>
<dbReference type="PROSITE" id="PS00107">
    <property type="entry name" value="PROTEIN_KINASE_ATP"/>
    <property type="match status" value="1"/>
</dbReference>
<dbReference type="InterPro" id="IPR017441">
    <property type="entry name" value="Protein_kinase_ATP_BS"/>
</dbReference>
<name>U6LNJ7_9EIME</name>
<dbReference type="OrthoDB" id="354826at2759"/>
<feature type="region of interest" description="Disordered" evidence="10">
    <location>
        <begin position="812"/>
        <end position="908"/>
    </location>
</feature>
<feature type="binding site" evidence="9">
    <location>
        <position position="405"/>
    </location>
    <ligand>
        <name>ATP</name>
        <dbReference type="ChEBI" id="CHEBI:30616"/>
    </ligand>
</feature>
<feature type="compositionally biased region" description="Low complexity" evidence="10">
    <location>
        <begin position="952"/>
        <end position="972"/>
    </location>
</feature>
<feature type="region of interest" description="Disordered" evidence="10">
    <location>
        <begin position="939"/>
        <end position="972"/>
    </location>
</feature>
<feature type="compositionally biased region" description="Polar residues" evidence="10">
    <location>
        <begin position="547"/>
        <end position="558"/>
    </location>
</feature>
<feature type="compositionally biased region" description="Low complexity" evidence="10">
    <location>
        <begin position="23"/>
        <end position="38"/>
    </location>
</feature>
<evidence type="ECO:0000259" key="11">
    <source>
        <dbReference type="PROSITE" id="PS50011"/>
    </source>
</evidence>
<feature type="compositionally biased region" description="Low complexity" evidence="10">
    <location>
        <begin position="316"/>
        <end position="335"/>
    </location>
</feature>
<dbReference type="EC" id="2.7.11.1" evidence="1"/>
<dbReference type="Pfam" id="PF00069">
    <property type="entry name" value="Pkinase"/>
    <property type="match status" value="1"/>
</dbReference>
<evidence type="ECO:0000256" key="2">
    <source>
        <dbReference type="ARBA" id="ARBA00022527"/>
    </source>
</evidence>
<dbReference type="Gene3D" id="1.10.510.10">
    <property type="entry name" value="Transferase(Phosphotransferase) domain 1"/>
    <property type="match status" value="2"/>
</dbReference>
<feature type="compositionally biased region" description="Low complexity" evidence="10">
    <location>
        <begin position="839"/>
        <end position="855"/>
    </location>
</feature>
<dbReference type="PROSITE" id="PS50011">
    <property type="entry name" value="PROTEIN_KINASE_DOM"/>
    <property type="match status" value="1"/>
</dbReference>
<dbReference type="PANTHER" id="PTHR24356">
    <property type="entry name" value="SERINE/THREONINE-PROTEIN KINASE"/>
    <property type="match status" value="1"/>
</dbReference>
<feature type="compositionally biased region" description="Low complexity" evidence="10">
    <location>
        <begin position="1007"/>
        <end position="1018"/>
    </location>
</feature>
<dbReference type="CDD" id="cd00180">
    <property type="entry name" value="PKc"/>
    <property type="match status" value="1"/>
</dbReference>
<evidence type="ECO:0000256" key="8">
    <source>
        <dbReference type="ARBA" id="ARBA00048679"/>
    </source>
</evidence>
<comment type="catalytic activity">
    <reaction evidence="8">
        <text>L-seryl-[protein] + ATP = O-phospho-L-seryl-[protein] + ADP + H(+)</text>
        <dbReference type="Rhea" id="RHEA:17989"/>
        <dbReference type="Rhea" id="RHEA-COMP:9863"/>
        <dbReference type="Rhea" id="RHEA-COMP:11604"/>
        <dbReference type="ChEBI" id="CHEBI:15378"/>
        <dbReference type="ChEBI" id="CHEBI:29999"/>
        <dbReference type="ChEBI" id="CHEBI:30616"/>
        <dbReference type="ChEBI" id="CHEBI:83421"/>
        <dbReference type="ChEBI" id="CHEBI:456216"/>
        <dbReference type="EC" id="2.7.11.1"/>
    </reaction>
</comment>
<feature type="region of interest" description="Disordered" evidence="10">
    <location>
        <begin position="1006"/>
        <end position="1082"/>
    </location>
</feature>
<dbReference type="GO" id="GO:0005524">
    <property type="term" value="F:ATP binding"/>
    <property type="evidence" value="ECO:0007669"/>
    <property type="project" value="UniProtKB-UniRule"/>
</dbReference>
<dbReference type="VEuPathDB" id="ToxoDB:EBH_0001720"/>
<dbReference type="InterPro" id="IPR011009">
    <property type="entry name" value="Kinase-like_dom_sf"/>
</dbReference>
<gene>
    <name evidence="12" type="ORF">EBH_0001720</name>
</gene>
<evidence type="ECO:0000256" key="3">
    <source>
        <dbReference type="ARBA" id="ARBA00022679"/>
    </source>
</evidence>
<feature type="region of interest" description="Disordered" evidence="10">
    <location>
        <begin position="187"/>
        <end position="273"/>
    </location>
</feature>
<feature type="compositionally biased region" description="Polar residues" evidence="10">
    <location>
        <begin position="116"/>
        <end position="127"/>
    </location>
</feature>
<sequence>MTGSPLASPVSLPPTARSWMRRSAAVATAADGGSSSAASCLLDGWLQQQTDDNKDTEQQKQHQKTQQKHEPLHLPTTAAHTSAADLNGFLADSTTPAGEEEAAQAAAKKKSDATALPSTALQRNKTPGATASAKAAAGAAAGLGLGVENKLGMFKAAVVLRKARQEFERKRRQSLVALIQRVQQQQHQRQQQQQESHQQRWPKQQRNSGQQSEQTQQCEPGQQQQQQHGAATASVGGNEGPLDPQKSSVHQQQQQQNKRQASAAASRAPKSYRWQWGRHTTAAAASGGAAADAACATRARRSICRRVSFVGCQSSVSSSSSIRSNGNISSSASSSIRRRSSRLGSVKSRDLLSQVASLQRQQLLGPQRLRLLRRQLEVVGLLGEGASGVVYKVRQRRGSKKFALKIIPKESSKEDPHIACARRYAERHLLIHGGVSRHLVGLHAAFQDEQHLFLLQQLVEGQTLRALLQQRGGPLPEAEARDFAFQLVEAVHAVHRLGFLHRDIKPENIIIDDNKQLKLTDMGLAAAPAAAAAAAPAAGAPAASAYLHTQQRGPSSAQRAAPKGGTPKTQQPYKGAPPQSAAPSHPTQLVAQQEITTKTSYCSMGGLLSLAEGSTCCSLEQPPSFEEGSTCCSTEVGATSLASWRLQQLLHADEAAAVGTLHYMAPEVALGAPLRHPRPNNQHGLPGEARSAINRGPQQLQGRRPEGKAQAGDLWRPLEGRPDNELDGPQENQPEGPREGPSEGFPEGPPEETSKELPDGPIGGPSMGPLDEFLNCTDEDSMEGLMKADWWSVGAVVYECLFGFSPLGRFSLKRRRPSGRENKMAEQMNCRKGRQQHNADAAAAEAEGAAAPAAADAEEAAAHARAAPGDGQEAVDAPDSTAEATASVATTDGTRNAEAAAGSTAAASGEVVNNPELVLCMLRRFEDFIALPPTPFVVASNEGDQQQRDSTETQQRQRQQPGVSKQQQQQPVVSLEAVDFLSNLLCDVERRFDYREIREHPWICLHTPTPTTQESPPQLLEAPNTLPHSSNKANSNSSKSRSNGASRNTRRSRKTDTMVCPASSAPPVSPPPGASSGSGSISMSPVPCAPLRSSGATAPSLLAASPAAALPLAAGACSCCGDSLCVGVGLGCLKELAAGGSGLPAATGVSCVSTAAWETDFRFLGFEFNAEQRKAVAEQHRLREALEKDEPPLSEHC</sequence>
<feature type="region of interest" description="Disordered" evidence="10">
    <location>
        <begin position="1"/>
        <end position="38"/>
    </location>
</feature>
<dbReference type="SMART" id="SM00220">
    <property type="entry name" value="S_TKc"/>
    <property type="match status" value="1"/>
</dbReference>
<organism evidence="12 13">
    <name type="scientific">Eimeria brunetti</name>
    <dbReference type="NCBI Taxonomy" id="51314"/>
    <lineage>
        <taxon>Eukaryota</taxon>
        <taxon>Sar</taxon>
        <taxon>Alveolata</taxon>
        <taxon>Apicomplexa</taxon>
        <taxon>Conoidasida</taxon>
        <taxon>Coccidia</taxon>
        <taxon>Eucoccidiorida</taxon>
        <taxon>Eimeriorina</taxon>
        <taxon>Eimeriidae</taxon>
        <taxon>Eimeria</taxon>
    </lineage>
</organism>
<feature type="region of interest" description="Disordered" evidence="10">
    <location>
        <begin position="108"/>
        <end position="127"/>
    </location>
</feature>
<dbReference type="InterPro" id="IPR000719">
    <property type="entry name" value="Prot_kinase_dom"/>
</dbReference>
<dbReference type="PROSITE" id="PS00108">
    <property type="entry name" value="PROTEIN_KINASE_ST"/>
    <property type="match status" value="1"/>
</dbReference>
<keyword evidence="3" id="KW-0808">Transferase</keyword>
<dbReference type="EMBL" id="HG712994">
    <property type="protein sequence ID" value="CDJ51726.1"/>
    <property type="molecule type" value="Genomic_DNA"/>
</dbReference>
<protein>
    <recommendedName>
        <fullName evidence="1">non-specific serine/threonine protein kinase</fullName>
        <ecNumber evidence="1">2.7.11.1</ecNumber>
    </recommendedName>
</protein>